<keyword evidence="1" id="KW-0812">Transmembrane</keyword>
<dbReference type="Proteomes" id="UP000053766">
    <property type="component" value="Unassembled WGS sequence"/>
</dbReference>
<keyword evidence="1" id="KW-0472">Membrane</keyword>
<feature type="domain" description="LITAF" evidence="2">
    <location>
        <begin position="34"/>
        <end position="99"/>
    </location>
</feature>
<dbReference type="AlphaFoldDB" id="A0A0D8Y800"/>
<keyword evidence="4" id="KW-1185">Reference proteome</keyword>
<reference evidence="4" key="2">
    <citation type="journal article" date="2016" name="Sci. Rep.">
        <title>Dictyocaulus viviparus genome, variome and transcriptome elucidate lungworm biology and support future intervention.</title>
        <authorList>
            <person name="McNulty S.N."/>
            <person name="Strube C."/>
            <person name="Rosa B.A."/>
            <person name="Martin J.C."/>
            <person name="Tyagi R."/>
            <person name="Choi Y.J."/>
            <person name="Wang Q."/>
            <person name="Hallsworth Pepin K."/>
            <person name="Zhang X."/>
            <person name="Ozersky P."/>
            <person name="Wilson R.K."/>
            <person name="Sternberg P.W."/>
            <person name="Gasser R.B."/>
            <person name="Mitreva M."/>
        </authorList>
    </citation>
    <scope>NUCLEOTIDE SEQUENCE [LARGE SCALE GENOMIC DNA]</scope>
    <source>
        <strain evidence="4">HannoverDv2000</strain>
    </source>
</reference>
<keyword evidence="1" id="KW-1133">Transmembrane helix</keyword>
<accession>A0A0D8Y800</accession>
<proteinExistence type="predicted"/>
<evidence type="ECO:0000256" key="1">
    <source>
        <dbReference type="SAM" id="Phobius"/>
    </source>
</evidence>
<dbReference type="EMBL" id="KN716157">
    <property type="protein sequence ID" value="KJH52983.1"/>
    <property type="molecule type" value="Genomic_DNA"/>
</dbReference>
<feature type="transmembrane region" description="Helical" evidence="1">
    <location>
        <begin position="56"/>
        <end position="80"/>
    </location>
</feature>
<reference evidence="3 4" key="1">
    <citation type="submission" date="2013-11" db="EMBL/GenBank/DDBJ databases">
        <title>Draft genome of the bovine lungworm Dictyocaulus viviparus.</title>
        <authorList>
            <person name="Mitreva M."/>
        </authorList>
    </citation>
    <scope>NUCLEOTIDE SEQUENCE [LARGE SCALE GENOMIC DNA]</scope>
    <source>
        <strain evidence="3 4">HannoverDv2000</strain>
    </source>
</reference>
<dbReference type="InterPro" id="IPR006629">
    <property type="entry name" value="LITAF"/>
</dbReference>
<organism evidence="3 4">
    <name type="scientific">Dictyocaulus viviparus</name>
    <name type="common">Bovine lungworm</name>
    <dbReference type="NCBI Taxonomy" id="29172"/>
    <lineage>
        <taxon>Eukaryota</taxon>
        <taxon>Metazoa</taxon>
        <taxon>Ecdysozoa</taxon>
        <taxon>Nematoda</taxon>
        <taxon>Chromadorea</taxon>
        <taxon>Rhabditida</taxon>
        <taxon>Rhabditina</taxon>
        <taxon>Rhabditomorpha</taxon>
        <taxon>Strongyloidea</taxon>
        <taxon>Metastrongylidae</taxon>
        <taxon>Dictyocaulus</taxon>
    </lineage>
</organism>
<dbReference type="STRING" id="29172.A0A0D8Y800"/>
<evidence type="ECO:0000313" key="4">
    <source>
        <dbReference type="Proteomes" id="UP000053766"/>
    </source>
</evidence>
<sequence>MLPSSKSAPIPVHRSASHTPSMLVNAKKYLSDRPQLLDCPTCKNHGETELHFVNGIFTYVAFFVILIAGIFILPLFFLWLTVDRNNHVIRCHFVWKHSRMSNTTVLLVTLGSEPTDVSEKALNAIITELSVTEGA</sequence>
<evidence type="ECO:0000259" key="2">
    <source>
        <dbReference type="SMART" id="SM00714"/>
    </source>
</evidence>
<gene>
    <name evidence="3" type="ORF">DICVIV_00852</name>
</gene>
<dbReference type="SMART" id="SM00714">
    <property type="entry name" value="LITAF"/>
    <property type="match status" value="1"/>
</dbReference>
<evidence type="ECO:0000313" key="3">
    <source>
        <dbReference type="EMBL" id="KJH52983.1"/>
    </source>
</evidence>
<dbReference type="OrthoDB" id="4713066at2759"/>
<name>A0A0D8Y800_DICVI</name>
<protein>
    <recommendedName>
        <fullName evidence="2">LITAF domain-containing protein</fullName>
    </recommendedName>
</protein>
<dbReference type="Pfam" id="PF10601">
    <property type="entry name" value="zf-LITAF-like"/>
    <property type="match status" value="1"/>
</dbReference>